<dbReference type="InterPro" id="IPR027417">
    <property type="entry name" value="P-loop_NTPase"/>
</dbReference>
<evidence type="ECO:0000313" key="13">
    <source>
        <dbReference type="Proteomes" id="UP001597118"/>
    </source>
</evidence>
<protein>
    <recommendedName>
        <fullName evidence="3 9">DNA repair protein RecN</fullName>
    </recommendedName>
    <alternativeName>
        <fullName evidence="8 9">Recombination protein N</fullName>
    </alternativeName>
</protein>
<dbReference type="Pfam" id="PF02463">
    <property type="entry name" value="SMC_N"/>
    <property type="match status" value="1"/>
</dbReference>
<accession>A0ABW4ICQ8</accession>
<dbReference type="EMBL" id="JBHUDG010000013">
    <property type="protein sequence ID" value="MFD1630023.1"/>
    <property type="molecule type" value="Genomic_DNA"/>
</dbReference>
<dbReference type="SUPFAM" id="SSF52540">
    <property type="entry name" value="P-loop containing nucleoside triphosphate hydrolases"/>
    <property type="match status" value="2"/>
</dbReference>
<reference evidence="13" key="1">
    <citation type="journal article" date="2019" name="Int. J. Syst. Evol. Microbiol.">
        <title>The Global Catalogue of Microorganisms (GCM) 10K type strain sequencing project: providing services to taxonomists for standard genome sequencing and annotation.</title>
        <authorList>
            <consortium name="The Broad Institute Genomics Platform"/>
            <consortium name="The Broad Institute Genome Sequencing Center for Infectious Disease"/>
            <person name="Wu L."/>
            <person name="Ma J."/>
        </authorList>
    </citation>
    <scope>NUCLEOTIDE SEQUENCE [LARGE SCALE GENOMIC DNA]</scope>
    <source>
        <strain evidence="13">CCUG 53762</strain>
    </source>
</reference>
<dbReference type="PANTHER" id="PTHR11059">
    <property type="entry name" value="DNA REPAIR PROTEIN RECN"/>
    <property type="match status" value="1"/>
</dbReference>
<organism evidence="12 13">
    <name type="scientific">Pseudopedobacter beijingensis</name>
    <dbReference type="NCBI Taxonomy" id="1207056"/>
    <lineage>
        <taxon>Bacteria</taxon>
        <taxon>Pseudomonadati</taxon>
        <taxon>Bacteroidota</taxon>
        <taxon>Sphingobacteriia</taxon>
        <taxon>Sphingobacteriales</taxon>
        <taxon>Sphingobacteriaceae</taxon>
        <taxon>Pseudopedobacter</taxon>
    </lineage>
</organism>
<evidence type="ECO:0000256" key="6">
    <source>
        <dbReference type="ARBA" id="ARBA00022840"/>
    </source>
</evidence>
<gene>
    <name evidence="12" type="primary">recN</name>
    <name evidence="12" type="ORF">ACFSAH_09050</name>
</gene>
<keyword evidence="5 9" id="KW-0227">DNA damage</keyword>
<dbReference type="RefSeq" id="WP_379662399.1">
    <property type="nucleotide sequence ID" value="NZ_JBHUDG010000013.1"/>
</dbReference>
<evidence type="ECO:0000256" key="2">
    <source>
        <dbReference type="ARBA" id="ARBA00009441"/>
    </source>
</evidence>
<sequence length="556" mass="62914">MLNRLYIKNYALIDSLDISFDSGLNILTGETGAGKSIILGALGLILGQRAESKYFFNQQKKCIIEGFFKIEGYQLDYFFAENDLDIEPETVLRREIASDGRSRAFINDTPVNLATLKQLGEQLIDIHSQHATLAIGNQNFQLLVADVVAENETLLKGYKSKFRDIRKKQAELKTLIENSDRLKADLDYFQFQFDELEQAQLLEDEQEKLENELNALTHAEEIKTNLIYALQLIAEQEGNAIAILKDASNKLQVLEQYQPEIEELNNRLKSTWIEIKDISSEIGHLEQSTTFNEERALEINDRLALIYNLQKKHRVQNNSELLTIQKELAQKLQNALFTDEDIEQLQQQISVEKTEILKLASEISERRRQAIPQIENHVVDVLAEIGMPNSQLKIEQHSKSDGSFDSDGIDSIKFMFTANKGHQLNELNKVASGGELSRLMLSIKSLIAAKTSLPTIIFDEIDTGVSGEVAHKVGTIMEKLAKNMQVITITHLPQMASKGESHFYVYKEVDNDLTYSKIKKLTAEERVIEIAKMLSGDSLKDSAISNARELLKNQAL</sequence>
<comment type="similarity">
    <text evidence="2 9">Belongs to the RecN family.</text>
</comment>
<evidence type="ECO:0000259" key="11">
    <source>
        <dbReference type="Pfam" id="PF02463"/>
    </source>
</evidence>
<dbReference type="PIRSF" id="PIRSF003128">
    <property type="entry name" value="RecN"/>
    <property type="match status" value="1"/>
</dbReference>
<dbReference type="CDD" id="cd03241">
    <property type="entry name" value="ABC_RecN"/>
    <property type="match status" value="2"/>
</dbReference>
<keyword evidence="10" id="KW-0175">Coiled coil</keyword>
<evidence type="ECO:0000256" key="10">
    <source>
        <dbReference type="SAM" id="Coils"/>
    </source>
</evidence>
<dbReference type="Proteomes" id="UP001597118">
    <property type="component" value="Unassembled WGS sequence"/>
</dbReference>
<keyword evidence="6" id="KW-0067">ATP-binding</keyword>
<evidence type="ECO:0000256" key="8">
    <source>
        <dbReference type="ARBA" id="ARBA00033408"/>
    </source>
</evidence>
<evidence type="ECO:0000256" key="4">
    <source>
        <dbReference type="ARBA" id="ARBA00022741"/>
    </source>
</evidence>
<comment type="function">
    <text evidence="1 9">May be involved in recombinational repair of damaged DNA.</text>
</comment>
<comment type="caution">
    <text evidence="12">The sequence shown here is derived from an EMBL/GenBank/DDBJ whole genome shotgun (WGS) entry which is preliminary data.</text>
</comment>
<feature type="domain" description="RecF/RecN/SMC N-terminal" evidence="11">
    <location>
        <begin position="2"/>
        <end position="508"/>
    </location>
</feature>
<feature type="coiled-coil region" evidence="10">
    <location>
        <begin position="165"/>
        <end position="222"/>
    </location>
</feature>
<dbReference type="NCBIfam" id="NF008121">
    <property type="entry name" value="PRK10869.1"/>
    <property type="match status" value="1"/>
</dbReference>
<proteinExistence type="inferred from homology"/>
<dbReference type="InterPro" id="IPR004604">
    <property type="entry name" value="DNA_recomb/repair_RecN"/>
</dbReference>
<dbReference type="InterPro" id="IPR003395">
    <property type="entry name" value="RecF/RecN/SMC_N"/>
</dbReference>
<dbReference type="PANTHER" id="PTHR11059:SF0">
    <property type="entry name" value="DNA REPAIR PROTEIN RECN"/>
    <property type="match status" value="1"/>
</dbReference>
<evidence type="ECO:0000256" key="7">
    <source>
        <dbReference type="ARBA" id="ARBA00023204"/>
    </source>
</evidence>
<evidence type="ECO:0000256" key="5">
    <source>
        <dbReference type="ARBA" id="ARBA00022763"/>
    </source>
</evidence>
<feature type="coiled-coil region" evidence="10">
    <location>
        <begin position="328"/>
        <end position="362"/>
    </location>
</feature>
<name>A0ABW4ICQ8_9SPHI</name>
<evidence type="ECO:0000256" key="9">
    <source>
        <dbReference type="PIRNR" id="PIRNR003128"/>
    </source>
</evidence>
<dbReference type="NCBIfam" id="TIGR00634">
    <property type="entry name" value="recN"/>
    <property type="match status" value="1"/>
</dbReference>
<keyword evidence="13" id="KW-1185">Reference proteome</keyword>
<dbReference type="Gene3D" id="3.40.50.300">
    <property type="entry name" value="P-loop containing nucleotide triphosphate hydrolases"/>
    <property type="match status" value="2"/>
</dbReference>
<evidence type="ECO:0000256" key="1">
    <source>
        <dbReference type="ARBA" id="ARBA00003618"/>
    </source>
</evidence>
<evidence type="ECO:0000313" key="12">
    <source>
        <dbReference type="EMBL" id="MFD1630023.1"/>
    </source>
</evidence>
<evidence type="ECO:0000256" key="3">
    <source>
        <dbReference type="ARBA" id="ARBA00021315"/>
    </source>
</evidence>
<keyword evidence="4" id="KW-0547">Nucleotide-binding</keyword>
<keyword evidence="7 9" id="KW-0234">DNA repair</keyword>